<dbReference type="InterPro" id="IPR017452">
    <property type="entry name" value="GPCR_Rhodpsn_7TM"/>
</dbReference>
<evidence type="ECO:0000256" key="3">
    <source>
        <dbReference type="ARBA" id="ARBA00022989"/>
    </source>
</evidence>
<feature type="domain" description="G-protein coupled receptors family 1 profile" evidence="6">
    <location>
        <begin position="33"/>
        <end position="263"/>
    </location>
</feature>
<dbReference type="Proteomes" id="UP000681722">
    <property type="component" value="Unassembled WGS sequence"/>
</dbReference>
<sequence length="467" mass="53237">MSSSPNILSTAQLAPKYLYQFGSPVLMLIGTVGCILNLLVFNRKNLRKNPCSIYFSAYNLANFAYICSSLLPLTLSLGYSIDFSTRNIVICRVRLYITILSNVLSPFYLILASIDRIFITSTNVLTRRRSTLRFAYIYVAIGTLFWALFHTHTLFLTNIIHIGPNTFICYFQLGVYLSFNTYYSLFKATITLLLMTVFGMWSIRNIRGLQRVKPATIVSSTVTTVVSGPHSNSSKDRQLTFILLMDIITYALFSFALAIYLIYQQITQNYVKSAQQTQIENIKFEILSAHEETSPKHVDDDDKIMNERNLIANRLERLNIIVDDATSICPKHRSSFGIVWFQSKQCYHPDYDPKRPAHSTDCRPASLDVSSRIQDFPIGGCLCTVHRKNQQKIDRHCPSMDDITIGTQSSNFIVDDTRTHVNQILEQANISPINSQSRKTLKEQPASGIRRLLSKFRRTVDTLREPV</sequence>
<comment type="caution">
    <text evidence="7">The sequence shown here is derived from an EMBL/GenBank/DDBJ whole genome shotgun (WGS) entry which is preliminary data.</text>
</comment>
<evidence type="ECO:0000313" key="8">
    <source>
        <dbReference type="EMBL" id="CAF3806910.1"/>
    </source>
</evidence>
<feature type="transmembrane region" description="Helical" evidence="5">
    <location>
        <begin position="20"/>
        <end position="41"/>
    </location>
</feature>
<feature type="transmembrane region" description="Helical" evidence="5">
    <location>
        <begin position="135"/>
        <end position="162"/>
    </location>
</feature>
<protein>
    <recommendedName>
        <fullName evidence="6">G-protein coupled receptors family 1 profile domain-containing protein</fullName>
    </recommendedName>
</protein>
<feature type="transmembrane region" description="Helical" evidence="5">
    <location>
        <begin position="95"/>
        <end position="114"/>
    </location>
</feature>
<keyword evidence="2 5" id="KW-0812">Transmembrane</keyword>
<reference evidence="7" key="1">
    <citation type="submission" date="2021-02" db="EMBL/GenBank/DDBJ databases">
        <authorList>
            <person name="Nowell W R."/>
        </authorList>
    </citation>
    <scope>NUCLEOTIDE SEQUENCE</scope>
</reference>
<dbReference type="PROSITE" id="PS50262">
    <property type="entry name" value="G_PROTEIN_RECEP_F1_2"/>
    <property type="match status" value="1"/>
</dbReference>
<name>A0A814JII2_9BILA</name>
<organism evidence="7 9">
    <name type="scientific">Didymodactylos carnosus</name>
    <dbReference type="NCBI Taxonomy" id="1234261"/>
    <lineage>
        <taxon>Eukaryota</taxon>
        <taxon>Metazoa</taxon>
        <taxon>Spiralia</taxon>
        <taxon>Gnathifera</taxon>
        <taxon>Rotifera</taxon>
        <taxon>Eurotatoria</taxon>
        <taxon>Bdelloidea</taxon>
        <taxon>Philodinida</taxon>
        <taxon>Philodinidae</taxon>
        <taxon>Didymodactylos</taxon>
    </lineage>
</organism>
<evidence type="ECO:0000313" key="9">
    <source>
        <dbReference type="Proteomes" id="UP000663829"/>
    </source>
</evidence>
<feature type="transmembrane region" description="Helical" evidence="5">
    <location>
        <begin position="241"/>
        <end position="263"/>
    </location>
</feature>
<dbReference type="OrthoDB" id="9993158at2759"/>
<dbReference type="EMBL" id="CAJOBC010003929">
    <property type="protein sequence ID" value="CAF3806910.1"/>
    <property type="molecule type" value="Genomic_DNA"/>
</dbReference>
<evidence type="ECO:0000256" key="5">
    <source>
        <dbReference type="SAM" id="Phobius"/>
    </source>
</evidence>
<accession>A0A814JII2</accession>
<evidence type="ECO:0000256" key="1">
    <source>
        <dbReference type="ARBA" id="ARBA00004370"/>
    </source>
</evidence>
<evidence type="ECO:0000259" key="6">
    <source>
        <dbReference type="PROSITE" id="PS50262"/>
    </source>
</evidence>
<dbReference type="GO" id="GO:0016020">
    <property type="term" value="C:membrane"/>
    <property type="evidence" value="ECO:0007669"/>
    <property type="project" value="UniProtKB-SubCell"/>
</dbReference>
<keyword evidence="9" id="KW-1185">Reference proteome</keyword>
<proteinExistence type="predicted"/>
<keyword evidence="4 5" id="KW-0472">Membrane</keyword>
<feature type="transmembrane region" description="Helical" evidence="5">
    <location>
        <begin position="182"/>
        <end position="203"/>
    </location>
</feature>
<feature type="transmembrane region" description="Helical" evidence="5">
    <location>
        <begin position="53"/>
        <end position="75"/>
    </location>
</feature>
<dbReference type="SUPFAM" id="SSF81321">
    <property type="entry name" value="Family A G protein-coupled receptor-like"/>
    <property type="match status" value="1"/>
</dbReference>
<comment type="subcellular location">
    <subcellularLocation>
        <location evidence="1">Membrane</location>
    </subcellularLocation>
</comment>
<dbReference type="AlphaFoldDB" id="A0A814JII2"/>
<dbReference type="Gene3D" id="1.20.1070.10">
    <property type="entry name" value="Rhodopsin 7-helix transmembrane proteins"/>
    <property type="match status" value="1"/>
</dbReference>
<evidence type="ECO:0000256" key="4">
    <source>
        <dbReference type="ARBA" id="ARBA00023136"/>
    </source>
</evidence>
<evidence type="ECO:0000313" key="7">
    <source>
        <dbReference type="EMBL" id="CAF1036308.1"/>
    </source>
</evidence>
<dbReference type="EMBL" id="CAJNOQ010003928">
    <property type="protein sequence ID" value="CAF1036308.1"/>
    <property type="molecule type" value="Genomic_DNA"/>
</dbReference>
<dbReference type="Proteomes" id="UP000663829">
    <property type="component" value="Unassembled WGS sequence"/>
</dbReference>
<evidence type="ECO:0000256" key="2">
    <source>
        <dbReference type="ARBA" id="ARBA00022692"/>
    </source>
</evidence>
<keyword evidence="3 5" id="KW-1133">Transmembrane helix</keyword>
<gene>
    <name evidence="7" type="ORF">GPM918_LOCUS15544</name>
    <name evidence="8" type="ORF">SRO942_LOCUS15546</name>
</gene>